<organism evidence="9 10">
    <name type="scientific">Streptococcus varani</name>
    <dbReference type="NCBI Taxonomy" id="1608583"/>
    <lineage>
        <taxon>Bacteria</taxon>
        <taxon>Bacillati</taxon>
        <taxon>Bacillota</taxon>
        <taxon>Bacilli</taxon>
        <taxon>Lactobacillales</taxon>
        <taxon>Streptococcaceae</taxon>
        <taxon>Streptococcus</taxon>
    </lineage>
</organism>
<dbReference type="RefSeq" id="WP_245620351.1">
    <property type="nucleotide sequence ID" value="NZ_CTEN01000008.1"/>
</dbReference>
<dbReference type="GO" id="GO:0008360">
    <property type="term" value="P:regulation of cell shape"/>
    <property type="evidence" value="ECO:0007669"/>
    <property type="project" value="UniProtKB-KW"/>
</dbReference>
<evidence type="ECO:0000313" key="9">
    <source>
        <dbReference type="EMBL" id="CQR26160.1"/>
    </source>
</evidence>
<evidence type="ECO:0000256" key="5">
    <source>
        <dbReference type="ARBA" id="ARBA00022960"/>
    </source>
</evidence>
<evidence type="ECO:0000256" key="6">
    <source>
        <dbReference type="ARBA" id="ARBA00022989"/>
    </source>
</evidence>
<comment type="subcellular location">
    <subcellularLocation>
        <location evidence="1">Cell membrane</location>
        <topology evidence="1">Multi-pass membrane protein</topology>
    </subcellularLocation>
</comment>
<dbReference type="GO" id="GO:0005886">
    <property type="term" value="C:plasma membrane"/>
    <property type="evidence" value="ECO:0007669"/>
    <property type="project" value="UniProtKB-SubCell"/>
</dbReference>
<comment type="similarity">
    <text evidence="2">Belongs to the MreD family.</text>
</comment>
<accession>A0A0E3WFU8</accession>
<evidence type="ECO:0000256" key="1">
    <source>
        <dbReference type="ARBA" id="ARBA00004651"/>
    </source>
</evidence>
<dbReference type="Proteomes" id="UP000198604">
    <property type="component" value="Unassembled WGS sequence"/>
</dbReference>
<gene>
    <name evidence="9" type="ORF">BN1356_02503</name>
</gene>
<name>A0A0E3WFU8_9STRE</name>
<dbReference type="EMBL" id="CTEN01000008">
    <property type="protein sequence ID" value="CQR26160.1"/>
    <property type="molecule type" value="Genomic_DNA"/>
</dbReference>
<evidence type="ECO:0000256" key="2">
    <source>
        <dbReference type="ARBA" id="ARBA00007776"/>
    </source>
</evidence>
<proteinExistence type="inferred from homology"/>
<dbReference type="AlphaFoldDB" id="A0A0E3WFU8"/>
<evidence type="ECO:0000256" key="3">
    <source>
        <dbReference type="ARBA" id="ARBA00022475"/>
    </source>
</evidence>
<feature type="transmembrane region" description="Helical" evidence="8">
    <location>
        <begin position="68"/>
        <end position="92"/>
    </location>
</feature>
<protein>
    <submittedName>
        <fullName evidence="9">Membrane protein</fullName>
    </submittedName>
</protein>
<dbReference type="Pfam" id="PF04093">
    <property type="entry name" value="MreD"/>
    <property type="match status" value="1"/>
</dbReference>
<keyword evidence="5" id="KW-0133">Cell shape</keyword>
<feature type="transmembrane region" description="Helical" evidence="8">
    <location>
        <begin position="131"/>
        <end position="153"/>
    </location>
</feature>
<reference evidence="10" key="1">
    <citation type="submission" date="2015-03" db="EMBL/GenBank/DDBJ databases">
        <authorList>
            <person name="Urmite Genomes"/>
        </authorList>
    </citation>
    <scope>NUCLEOTIDE SEQUENCE [LARGE SCALE GENOMIC DNA]</scope>
    <source>
        <strain evidence="10">FF10</strain>
    </source>
</reference>
<feature type="transmembrane region" description="Helical" evidence="8">
    <location>
        <begin position="39"/>
        <end position="62"/>
    </location>
</feature>
<evidence type="ECO:0000256" key="8">
    <source>
        <dbReference type="SAM" id="Phobius"/>
    </source>
</evidence>
<evidence type="ECO:0000256" key="7">
    <source>
        <dbReference type="ARBA" id="ARBA00023136"/>
    </source>
</evidence>
<keyword evidence="3" id="KW-1003">Cell membrane</keyword>
<keyword evidence="10" id="KW-1185">Reference proteome</keyword>
<feature type="transmembrane region" description="Helical" evidence="8">
    <location>
        <begin position="6"/>
        <end position="27"/>
    </location>
</feature>
<keyword evidence="7 8" id="KW-0472">Membrane</keyword>
<feature type="transmembrane region" description="Helical" evidence="8">
    <location>
        <begin position="104"/>
        <end position="125"/>
    </location>
</feature>
<sequence>MITYLAPLIVFLAFLLDGQLTTLLINLAPGSISISSHILLMVGIFLSFHLPLAYSLILFSIIGMIYDLYYLGIIGIAITLMPLSLYLIYYFYQNMKYSMVTNQIILIVIIFIFDFFAFLLARLFFLTNLSMFIFVFYDLMPTLLFNFLFLLFLQPLLRRVFLITNKT</sequence>
<evidence type="ECO:0000256" key="4">
    <source>
        <dbReference type="ARBA" id="ARBA00022692"/>
    </source>
</evidence>
<keyword evidence="4 8" id="KW-0812">Transmembrane</keyword>
<dbReference type="STRING" id="1608583.BN1356_02503"/>
<dbReference type="InterPro" id="IPR007227">
    <property type="entry name" value="Cell_shape_determining_MreD"/>
</dbReference>
<evidence type="ECO:0000313" key="10">
    <source>
        <dbReference type="Proteomes" id="UP000198604"/>
    </source>
</evidence>
<keyword evidence="6 8" id="KW-1133">Transmembrane helix</keyword>